<dbReference type="OrthoDB" id="9801725at2"/>
<protein>
    <submittedName>
        <fullName evidence="2">YjbQ family protein</fullName>
    </submittedName>
</protein>
<dbReference type="PROSITE" id="PS01314">
    <property type="entry name" value="UPF0047"/>
    <property type="match status" value="1"/>
</dbReference>
<dbReference type="AlphaFoldDB" id="A0A3A1WQD4"/>
<dbReference type="InterPro" id="IPR001602">
    <property type="entry name" value="UPF0047_YjbQ-like"/>
</dbReference>
<dbReference type="EMBL" id="QYRN01000001">
    <property type="protein sequence ID" value="RIY03284.1"/>
    <property type="molecule type" value="Genomic_DNA"/>
</dbReference>
<reference evidence="3" key="1">
    <citation type="submission" date="2018-09" db="EMBL/GenBank/DDBJ databases">
        <authorList>
            <person name="Tuo L."/>
        </authorList>
    </citation>
    <scope>NUCLEOTIDE SEQUENCE [LARGE SCALE GENOMIC DNA]</scope>
    <source>
        <strain evidence="3">M2BS4Y-1</strain>
    </source>
</reference>
<dbReference type="NCBIfam" id="TIGR00149">
    <property type="entry name" value="TIGR00149_YjbQ"/>
    <property type="match status" value="1"/>
</dbReference>
<evidence type="ECO:0000313" key="3">
    <source>
        <dbReference type="Proteomes" id="UP000265750"/>
    </source>
</evidence>
<comment type="caution">
    <text evidence="2">The sequence shown here is derived from an EMBL/GenBank/DDBJ whole genome shotgun (WGS) entry which is preliminary data.</text>
</comment>
<organism evidence="2 3">
    <name type="scientific">Aureimonas flava</name>
    <dbReference type="NCBI Taxonomy" id="2320271"/>
    <lineage>
        <taxon>Bacteria</taxon>
        <taxon>Pseudomonadati</taxon>
        <taxon>Pseudomonadota</taxon>
        <taxon>Alphaproteobacteria</taxon>
        <taxon>Hyphomicrobiales</taxon>
        <taxon>Aurantimonadaceae</taxon>
        <taxon>Aureimonas</taxon>
    </lineage>
</organism>
<sequence length="155" mass="17016">MARDPEGRSIVQPVTHQFLHRLGLETRGKGLTEITREIAAALAAESAGDGLLTVFVRHTSASLTIQENADPDVRIDLLSAFERLAPEGAAYVHTIEGPDDMPAHIKTALTDTSLGVPVEDGRMVLGTWQGIYLFEHRSRPHRREIVLQFLGSKRG</sequence>
<dbReference type="Proteomes" id="UP000265750">
    <property type="component" value="Unassembled WGS sequence"/>
</dbReference>
<dbReference type="SUPFAM" id="SSF111038">
    <property type="entry name" value="YjbQ-like"/>
    <property type="match status" value="1"/>
</dbReference>
<dbReference type="Pfam" id="PF01894">
    <property type="entry name" value="YjbQ"/>
    <property type="match status" value="1"/>
</dbReference>
<evidence type="ECO:0000256" key="1">
    <source>
        <dbReference type="ARBA" id="ARBA00005534"/>
    </source>
</evidence>
<name>A0A3A1WQD4_9HYPH</name>
<dbReference type="PANTHER" id="PTHR30615">
    <property type="entry name" value="UNCHARACTERIZED PROTEIN YJBQ-RELATED"/>
    <property type="match status" value="1"/>
</dbReference>
<dbReference type="RefSeq" id="WP_119537942.1">
    <property type="nucleotide sequence ID" value="NZ_QYRN01000001.1"/>
</dbReference>
<evidence type="ECO:0000313" key="2">
    <source>
        <dbReference type="EMBL" id="RIY03284.1"/>
    </source>
</evidence>
<keyword evidence="3" id="KW-1185">Reference proteome</keyword>
<proteinExistence type="inferred from homology"/>
<gene>
    <name evidence="2" type="ORF">D3218_00475</name>
</gene>
<accession>A0A3A1WQD4</accession>
<comment type="similarity">
    <text evidence="1">Belongs to the UPF0047 family.</text>
</comment>
<dbReference type="PANTHER" id="PTHR30615:SF8">
    <property type="entry name" value="UPF0047 PROTEIN C4A8.02C"/>
    <property type="match status" value="1"/>
</dbReference>
<dbReference type="PIRSF" id="PIRSF004681">
    <property type="entry name" value="UCP004681"/>
    <property type="match status" value="1"/>
</dbReference>
<dbReference type="Gene3D" id="2.60.120.460">
    <property type="entry name" value="YjbQ-like"/>
    <property type="match status" value="1"/>
</dbReference>
<dbReference type="InterPro" id="IPR035917">
    <property type="entry name" value="YjbQ-like_sf"/>
</dbReference>